<dbReference type="RefSeq" id="WP_377355462.1">
    <property type="nucleotide sequence ID" value="NZ_JBHTCM010000003.1"/>
</dbReference>
<feature type="signal peptide" evidence="1">
    <location>
        <begin position="1"/>
        <end position="21"/>
    </location>
</feature>
<evidence type="ECO:0000256" key="1">
    <source>
        <dbReference type="SAM" id="SignalP"/>
    </source>
</evidence>
<dbReference type="Proteomes" id="UP001596456">
    <property type="component" value="Unassembled WGS sequence"/>
</dbReference>
<organism evidence="2 3">
    <name type="scientific">Rhodocista pekingensis</name>
    <dbReference type="NCBI Taxonomy" id="201185"/>
    <lineage>
        <taxon>Bacteria</taxon>
        <taxon>Pseudomonadati</taxon>
        <taxon>Pseudomonadota</taxon>
        <taxon>Alphaproteobacteria</taxon>
        <taxon>Rhodospirillales</taxon>
        <taxon>Azospirillaceae</taxon>
        <taxon>Rhodocista</taxon>
    </lineage>
</organism>
<name>A0ABW2KNW6_9PROT</name>
<reference evidence="3" key="1">
    <citation type="journal article" date="2019" name="Int. J. Syst. Evol. Microbiol.">
        <title>The Global Catalogue of Microorganisms (GCM) 10K type strain sequencing project: providing services to taxonomists for standard genome sequencing and annotation.</title>
        <authorList>
            <consortium name="The Broad Institute Genomics Platform"/>
            <consortium name="The Broad Institute Genome Sequencing Center for Infectious Disease"/>
            <person name="Wu L."/>
            <person name="Ma J."/>
        </authorList>
    </citation>
    <scope>NUCLEOTIDE SEQUENCE [LARGE SCALE GENOMIC DNA]</scope>
    <source>
        <strain evidence="3">CGMCC 1.16275</strain>
    </source>
</reference>
<proteinExistence type="predicted"/>
<accession>A0ABW2KNW6</accession>
<dbReference type="SUPFAM" id="SSF48695">
    <property type="entry name" value="Multiheme cytochromes"/>
    <property type="match status" value="1"/>
</dbReference>
<sequence length="158" mass="17429">MSLRHAFAAAALIAVAAPIFASPSLADRGGHDRDGHDRDGAARPVTHAATLKECGQCHMAFPAALLPAAGWERVMDTLPRHFGEDASLPAEVAADIRAYLTANAARRGDTDTIRITEQRWWLREHDFRPQIWERPHIRSKANCEACHDRAGQGVFEDE</sequence>
<feature type="chain" id="PRO_5046872367" evidence="1">
    <location>
        <begin position="22"/>
        <end position="158"/>
    </location>
</feature>
<evidence type="ECO:0000313" key="2">
    <source>
        <dbReference type="EMBL" id="MFC7331593.1"/>
    </source>
</evidence>
<dbReference type="InterPro" id="IPR018588">
    <property type="entry name" value="Dihaem_cytochrome-c"/>
</dbReference>
<comment type="caution">
    <text evidence="2">The sequence shown here is derived from an EMBL/GenBank/DDBJ whole genome shotgun (WGS) entry which is preliminary data.</text>
</comment>
<dbReference type="InterPro" id="IPR036280">
    <property type="entry name" value="Multihaem_cyt_sf"/>
</dbReference>
<dbReference type="Pfam" id="PF09626">
    <property type="entry name" value="DHC"/>
    <property type="match status" value="1"/>
</dbReference>
<evidence type="ECO:0000313" key="3">
    <source>
        <dbReference type="Proteomes" id="UP001596456"/>
    </source>
</evidence>
<keyword evidence="1" id="KW-0732">Signal</keyword>
<dbReference type="EMBL" id="JBHTCM010000003">
    <property type="protein sequence ID" value="MFC7331593.1"/>
    <property type="molecule type" value="Genomic_DNA"/>
</dbReference>
<keyword evidence="3" id="KW-1185">Reference proteome</keyword>
<gene>
    <name evidence="2" type="ORF">ACFQPS_00325</name>
</gene>
<protein>
    <submittedName>
        <fullName evidence="2">Cytochrome C</fullName>
    </submittedName>
</protein>